<keyword evidence="3" id="KW-1185">Reference proteome</keyword>
<comment type="caution">
    <text evidence="2">The sequence shown here is derived from an EMBL/GenBank/DDBJ whole genome shotgun (WGS) entry which is preliminary data.</text>
</comment>
<proteinExistence type="predicted"/>
<feature type="region of interest" description="Disordered" evidence="1">
    <location>
        <begin position="325"/>
        <end position="350"/>
    </location>
</feature>
<reference evidence="2" key="1">
    <citation type="submission" date="2020-11" db="EMBL/GenBank/DDBJ databases">
        <authorList>
            <consortium name="DOE Joint Genome Institute"/>
            <person name="Ahrendt S."/>
            <person name="Riley R."/>
            <person name="Andreopoulos W."/>
            <person name="LaButti K."/>
            <person name="Pangilinan J."/>
            <person name="Ruiz-duenas F.J."/>
            <person name="Barrasa J.M."/>
            <person name="Sanchez-Garcia M."/>
            <person name="Camarero S."/>
            <person name="Miyauchi S."/>
            <person name="Serrano A."/>
            <person name="Linde D."/>
            <person name="Babiker R."/>
            <person name="Drula E."/>
            <person name="Ayuso-Fernandez I."/>
            <person name="Pacheco R."/>
            <person name="Padilla G."/>
            <person name="Ferreira P."/>
            <person name="Barriuso J."/>
            <person name="Kellner H."/>
            <person name="Castanera R."/>
            <person name="Alfaro M."/>
            <person name="Ramirez L."/>
            <person name="Pisabarro A.G."/>
            <person name="Kuo A."/>
            <person name="Tritt A."/>
            <person name="Lipzen A."/>
            <person name="He G."/>
            <person name="Yan M."/>
            <person name="Ng V."/>
            <person name="Cullen D."/>
            <person name="Martin F."/>
            <person name="Rosso M.-N."/>
            <person name="Henrissat B."/>
            <person name="Hibbett D."/>
            <person name="Martinez A.T."/>
            <person name="Grigoriev I.V."/>
        </authorList>
    </citation>
    <scope>NUCLEOTIDE SEQUENCE</scope>
    <source>
        <strain evidence="2">AH 44721</strain>
    </source>
</reference>
<evidence type="ECO:0000313" key="2">
    <source>
        <dbReference type="EMBL" id="KAF8876982.1"/>
    </source>
</evidence>
<feature type="compositionally biased region" description="Low complexity" evidence="1">
    <location>
        <begin position="235"/>
        <end position="246"/>
    </location>
</feature>
<dbReference type="AlphaFoldDB" id="A0A9P5NAG2"/>
<evidence type="ECO:0000313" key="3">
    <source>
        <dbReference type="Proteomes" id="UP000724874"/>
    </source>
</evidence>
<gene>
    <name evidence="2" type="ORF">CPB84DRAFT_1852802</name>
</gene>
<sequence length="350" mass="39856">MSTYTLESFQLALEATQKLPEISAIRFLSEAASTALRVLALVKSVGDENKAINALMSDACGVVYTFMLECQDRTKQGFRIPPRIEIHTASLARDFEEVKRYRKVLHQCLDIFEIPAHVSIQDNLERVLERILSQESTLNKDGSTEDQRHAEEDRVPHLESLSINQGDSEAHLEAEVDQAIRETRDALEKKIKEMEQRFYQEDGKGEDDKIRRDNDRQYPSPESGYASQRRTTEHPPSSQYSSTRYYQRPTYQLNIQSASRSPYHAYYAPPFTVPIPMPSVADIVDDALSRANSIAHVTNRNARNITNTVIKNSFNTYTSRNQSTSTNIDVRDHGSADSDSEIEVELYTED</sequence>
<evidence type="ECO:0000256" key="1">
    <source>
        <dbReference type="SAM" id="MobiDB-lite"/>
    </source>
</evidence>
<feature type="compositionally biased region" description="Acidic residues" evidence="1">
    <location>
        <begin position="338"/>
        <end position="350"/>
    </location>
</feature>
<feature type="compositionally biased region" description="Basic and acidic residues" evidence="1">
    <location>
        <begin position="195"/>
        <end position="216"/>
    </location>
</feature>
<protein>
    <submittedName>
        <fullName evidence="2">Uncharacterized protein</fullName>
    </submittedName>
</protein>
<dbReference type="EMBL" id="JADNYJ010000176">
    <property type="protein sequence ID" value="KAF8876982.1"/>
    <property type="molecule type" value="Genomic_DNA"/>
</dbReference>
<accession>A0A9P5NAG2</accession>
<dbReference type="Proteomes" id="UP000724874">
    <property type="component" value="Unassembled WGS sequence"/>
</dbReference>
<feature type="region of interest" description="Disordered" evidence="1">
    <location>
        <begin position="195"/>
        <end position="246"/>
    </location>
</feature>
<name>A0A9P5NAG2_GYMJU</name>
<organism evidence="2 3">
    <name type="scientific">Gymnopilus junonius</name>
    <name type="common">Spectacular rustgill mushroom</name>
    <name type="synonym">Gymnopilus spectabilis subsp. junonius</name>
    <dbReference type="NCBI Taxonomy" id="109634"/>
    <lineage>
        <taxon>Eukaryota</taxon>
        <taxon>Fungi</taxon>
        <taxon>Dikarya</taxon>
        <taxon>Basidiomycota</taxon>
        <taxon>Agaricomycotina</taxon>
        <taxon>Agaricomycetes</taxon>
        <taxon>Agaricomycetidae</taxon>
        <taxon>Agaricales</taxon>
        <taxon>Agaricineae</taxon>
        <taxon>Hymenogastraceae</taxon>
        <taxon>Gymnopilus</taxon>
    </lineage>
</organism>